<proteinExistence type="predicted"/>
<evidence type="ECO:0000313" key="2">
    <source>
        <dbReference type="Proteomes" id="UP000177798"/>
    </source>
</evidence>
<dbReference type="VEuPathDB" id="FungiDB:sscle_11g080890"/>
<protein>
    <submittedName>
        <fullName evidence="1">Uncharacterized protein</fullName>
    </submittedName>
</protein>
<accession>A0A1D9QEK0</accession>
<dbReference type="Proteomes" id="UP000177798">
    <property type="component" value="Chromosome 11"/>
</dbReference>
<organism evidence="1 2">
    <name type="scientific">Sclerotinia sclerotiorum (strain ATCC 18683 / 1980 / Ss-1)</name>
    <name type="common">White mold</name>
    <name type="synonym">Whetzelinia sclerotiorum</name>
    <dbReference type="NCBI Taxonomy" id="665079"/>
    <lineage>
        <taxon>Eukaryota</taxon>
        <taxon>Fungi</taxon>
        <taxon>Dikarya</taxon>
        <taxon>Ascomycota</taxon>
        <taxon>Pezizomycotina</taxon>
        <taxon>Leotiomycetes</taxon>
        <taxon>Helotiales</taxon>
        <taxon>Sclerotiniaceae</taxon>
        <taxon>Sclerotinia</taxon>
    </lineage>
</organism>
<dbReference type="EMBL" id="CP017824">
    <property type="protein sequence ID" value="APA13319.1"/>
    <property type="molecule type" value="Genomic_DNA"/>
</dbReference>
<gene>
    <name evidence="1" type="ORF">sscle_11g080890</name>
</gene>
<reference evidence="2" key="1">
    <citation type="journal article" date="2017" name="Genome Biol. Evol.">
        <title>The complete genome sequence of the phytopathogenic fungus Sclerotinia sclerotiorum reveals insights into the genome architecture of broad host range pathogens.</title>
        <authorList>
            <person name="Derbyshire M."/>
            <person name="Denton-Giles M."/>
            <person name="Hegedus D."/>
            <person name="Seifbarghy S."/>
            <person name="Rollins J."/>
            <person name="van Kan J."/>
            <person name="Seidl M.F."/>
            <person name="Faino L."/>
            <person name="Mbengue M."/>
            <person name="Navaud O."/>
            <person name="Raffaele S."/>
            <person name="Hammond-Kosack K."/>
            <person name="Heard S."/>
            <person name="Oliver R."/>
        </authorList>
    </citation>
    <scope>NUCLEOTIDE SEQUENCE [LARGE SCALE GENOMIC DNA]</scope>
    <source>
        <strain evidence="2">ATCC 18683 / 1980 / Ss-1</strain>
    </source>
</reference>
<sequence>MTNTTSTSMTEAIKQQLFRGGILEFCTSEIDRLLPSRFLRGTGWGSLDLTPYESTNCKAAFDNLYLVAWENRDVSLCQIENELGMIVSDWAEKKKAPGKAIMWDVFPKAMVFG</sequence>
<name>A0A1D9QEK0_SCLS1</name>
<dbReference type="AlphaFoldDB" id="A0A1D9QEK0"/>
<evidence type="ECO:0000313" key="1">
    <source>
        <dbReference type="EMBL" id="APA13319.1"/>
    </source>
</evidence>
<dbReference type="OrthoDB" id="3546527at2759"/>